<sequence length="364" mass="39245">MGRSRSGVIGSLIHVEGVAILLLAGLHVVLDADPLLSELAEASILLVFALACFAVGHRVRAGSVPAGDVLRIVSIGLAAGVVVGLLATLFVVVRRLTAEPTPEAWFVLSIGWSLGASSGTLVGYYVTRVEQERAEQELLSKRLTILQRVLRHNIRNEVTVLRGLGENLAESTSEPETRETLETVNGHVDRVYRLSEKSQLLSELWKDGGTEVLDLAGVVRRELAEFRRSNPEVSVSADVPERAPVRTNPHLPTAVSEALDNAARHNAGERLDLSVSVASDVDADGLRTVEIVDDGSSIPEEELRVLSRSHELPLQHVTGLGLWVIYWVVDASGGEVTFRNLEPSGVSVRMRLPAARERSGRAGG</sequence>
<keyword evidence="4" id="KW-0547">Nucleotide-binding</keyword>
<dbReference type="InterPro" id="IPR036890">
    <property type="entry name" value="HATPase_C_sf"/>
</dbReference>
<dbReference type="InterPro" id="IPR031623">
    <property type="entry name" value="HisKA_4TM"/>
</dbReference>
<keyword evidence="3" id="KW-0808">Transferase</keyword>
<dbReference type="GO" id="GO:0004673">
    <property type="term" value="F:protein histidine kinase activity"/>
    <property type="evidence" value="ECO:0007669"/>
    <property type="project" value="UniProtKB-EC"/>
</dbReference>
<evidence type="ECO:0000256" key="2">
    <source>
        <dbReference type="ARBA" id="ARBA00012438"/>
    </source>
</evidence>
<evidence type="ECO:0000313" key="10">
    <source>
        <dbReference type="Proteomes" id="UP000509626"/>
    </source>
</evidence>
<keyword evidence="6 9" id="KW-0067">ATP-binding</keyword>
<evidence type="ECO:0000256" key="3">
    <source>
        <dbReference type="ARBA" id="ARBA00022679"/>
    </source>
</evidence>
<keyword evidence="7" id="KW-0472">Membrane</keyword>
<dbReference type="KEGG" id="halu:HUG12_01195"/>
<evidence type="ECO:0000256" key="4">
    <source>
        <dbReference type="ARBA" id="ARBA00022741"/>
    </source>
</evidence>
<evidence type="ECO:0000256" key="5">
    <source>
        <dbReference type="ARBA" id="ARBA00022777"/>
    </source>
</evidence>
<feature type="transmembrane region" description="Helical" evidence="7">
    <location>
        <begin position="72"/>
        <end position="93"/>
    </location>
</feature>
<dbReference type="SMART" id="SM00387">
    <property type="entry name" value="HATPase_c"/>
    <property type="match status" value="1"/>
</dbReference>
<feature type="transmembrane region" description="Helical" evidence="7">
    <location>
        <begin position="12"/>
        <end position="30"/>
    </location>
</feature>
<gene>
    <name evidence="9" type="ORF">HUG12_01195</name>
</gene>
<feature type="domain" description="Histidine kinase" evidence="8">
    <location>
        <begin position="149"/>
        <end position="356"/>
    </location>
</feature>
<feature type="transmembrane region" description="Helical" evidence="7">
    <location>
        <begin position="42"/>
        <end position="60"/>
    </location>
</feature>
<evidence type="ECO:0000259" key="8">
    <source>
        <dbReference type="PROSITE" id="PS50109"/>
    </source>
</evidence>
<organism evidence="9 10">
    <name type="scientific">Halorarum salinum</name>
    <dbReference type="NCBI Taxonomy" id="2743089"/>
    <lineage>
        <taxon>Archaea</taxon>
        <taxon>Methanobacteriati</taxon>
        <taxon>Methanobacteriota</taxon>
        <taxon>Stenosarchaea group</taxon>
        <taxon>Halobacteria</taxon>
        <taxon>Halobacteriales</taxon>
        <taxon>Haloferacaceae</taxon>
        <taxon>Halorarum</taxon>
    </lineage>
</organism>
<evidence type="ECO:0000256" key="7">
    <source>
        <dbReference type="SAM" id="Phobius"/>
    </source>
</evidence>
<keyword evidence="7" id="KW-1133">Transmembrane helix</keyword>
<name>A0A7D5Q947_9EURY</name>
<dbReference type="Proteomes" id="UP000509626">
    <property type="component" value="Chromosome"/>
</dbReference>
<reference evidence="9 10" key="1">
    <citation type="submission" date="2020-06" db="EMBL/GenBank/DDBJ databases">
        <title>NJ-3-1, isolated from saline soil.</title>
        <authorList>
            <person name="Cui H.L."/>
            <person name="Shi X."/>
        </authorList>
    </citation>
    <scope>NUCLEOTIDE SEQUENCE [LARGE SCALE GENOMIC DNA]</scope>
    <source>
        <strain evidence="9 10">NJ-3-1</strain>
    </source>
</reference>
<accession>A0A7D5Q947</accession>
<dbReference type="EMBL" id="CP058579">
    <property type="protein sequence ID" value="QLG60439.1"/>
    <property type="molecule type" value="Genomic_DNA"/>
</dbReference>
<dbReference type="AlphaFoldDB" id="A0A7D5Q947"/>
<dbReference type="Pfam" id="PF02518">
    <property type="entry name" value="HATPase_c"/>
    <property type="match status" value="1"/>
</dbReference>
<evidence type="ECO:0000256" key="6">
    <source>
        <dbReference type="ARBA" id="ARBA00022840"/>
    </source>
</evidence>
<comment type="catalytic activity">
    <reaction evidence="1">
        <text>ATP + protein L-histidine = ADP + protein N-phospho-L-histidine.</text>
        <dbReference type="EC" id="2.7.13.3"/>
    </reaction>
</comment>
<dbReference type="PROSITE" id="PS50109">
    <property type="entry name" value="HIS_KIN"/>
    <property type="match status" value="1"/>
</dbReference>
<dbReference type="PANTHER" id="PTHR44936">
    <property type="entry name" value="SENSOR PROTEIN CREC"/>
    <property type="match status" value="1"/>
</dbReference>
<keyword evidence="5" id="KW-0418">Kinase</keyword>
<dbReference type="InterPro" id="IPR003594">
    <property type="entry name" value="HATPase_dom"/>
</dbReference>
<dbReference type="OrthoDB" id="3369at2157"/>
<dbReference type="RefSeq" id="WP_179267025.1">
    <property type="nucleotide sequence ID" value="NZ_CP058579.1"/>
</dbReference>
<dbReference type="Gene3D" id="3.30.565.10">
    <property type="entry name" value="Histidine kinase-like ATPase, C-terminal domain"/>
    <property type="match status" value="1"/>
</dbReference>
<dbReference type="PANTHER" id="PTHR44936:SF10">
    <property type="entry name" value="SENSOR PROTEIN RSTB"/>
    <property type="match status" value="1"/>
</dbReference>
<dbReference type="SUPFAM" id="SSF55874">
    <property type="entry name" value="ATPase domain of HSP90 chaperone/DNA topoisomerase II/histidine kinase"/>
    <property type="match status" value="1"/>
</dbReference>
<evidence type="ECO:0000256" key="1">
    <source>
        <dbReference type="ARBA" id="ARBA00000085"/>
    </source>
</evidence>
<dbReference type="GeneID" id="56036032"/>
<dbReference type="GO" id="GO:0005524">
    <property type="term" value="F:ATP binding"/>
    <property type="evidence" value="ECO:0007669"/>
    <property type="project" value="UniProtKB-KW"/>
</dbReference>
<proteinExistence type="predicted"/>
<dbReference type="InterPro" id="IPR050980">
    <property type="entry name" value="2C_sensor_his_kinase"/>
</dbReference>
<feature type="transmembrane region" description="Helical" evidence="7">
    <location>
        <begin position="105"/>
        <end position="126"/>
    </location>
</feature>
<dbReference type="InterPro" id="IPR005467">
    <property type="entry name" value="His_kinase_dom"/>
</dbReference>
<evidence type="ECO:0000313" key="9">
    <source>
        <dbReference type="EMBL" id="QLG60439.1"/>
    </source>
</evidence>
<protein>
    <recommendedName>
        <fullName evidence="2">histidine kinase</fullName>
        <ecNumber evidence="2">2.7.13.3</ecNumber>
    </recommendedName>
</protein>
<dbReference type="EC" id="2.7.13.3" evidence="2"/>
<dbReference type="Pfam" id="PF16926">
    <property type="entry name" value="HisKA_4TM"/>
    <property type="match status" value="1"/>
</dbReference>
<keyword evidence="7" id="KW-0812">Transmembrane</keyword>
<keyword evidence="10" id="KW-1185">Reference proteome</keyword>